<dbReference type="Gramene" id="Jr15_05060_p1">
    <property type="protein sequence ID" value="cds.Jr15_05060_p1"/>
    <property type="gene ID" value="Jr15_05060"/>
</dbReference>
<dbReference type="GO" id="GO:0042752">
    <property type="term" value="P:regulation of circadian rhythm"/>
    <property type="evidence" value="ECO:0007669"/>
    <property type="project" value="InterPro"/>
</dbReference>
<dbReference type="OrthoDB" id="1923282at2759"/>
<dbReference type="PANTHER" id="PTHR33676:SF3">
    <property type="entry name" value="COLD-REGULATED PROTEIN 27"/>
    <property type="match status" value="1"/>
</dbReference>
<feature type="compositionally biased region" description="Polar residues" evidence="1">
    <location>
        <begin position="10"/>
        <end position="27"/>
    </location>
</feature>
<dbReference type="PANTHER" id="PTHR33676">
    <property type="entry name" value="COLD REGULATED PROTEIN 27"/>
    <property type="match status" value="1"/>
</dbReference>
<dbReference type="RefSeq" id="XP_018805809.1">
    <property type="nucleotide sequence ID" value="XM_018950264.2"/>
</dbReference>
<dbReference type="GeneID" id="108979561"/>
<protein>
    <submittedName>
        <fullName evidence="3">Cold-regulated protein 27 isoform X1</fullName>
    </submittedName>
</protein>
<evidence type="ECO:0000313" key="3">
    <source>
        <dbReference type="RefSeq" id="XP_018805809.1"/>
    </source>
</evidence>
<reference evidence="3" key="1">
    <citation type="submission" date="2025-08" db="UniProtKB">
        <authorList>
            <consortium name="RefSeq"/>
        </authorList>
    </citation>
    <scope>IDENTIFICATION</scope>
    <source>
        <tissue evidence="3">Leaves</tissue>
    </source>
</reference>
<name>A0A2I4DF78_JUGRE</name>
<dbReference type="GO" id="GO:0009409">
    <property type="term" value="P:response to cold"/>
    <property type="evidence" value="ECO:0007669"/>
    <property type="project" value="InterPro"/>
</dbReference>
<dbReference type="Proteomes" id="UP000235220">
    <property type="component" value="Chromosome 15"/>
</dbReference>
<proteinExistence type="predicted"/>
<feature type="region of interest" description="Disordered" evidence="1">
    <location>
        <begin position="1"/>
        <end position="27"/>
    </location>
</feature>
<dbReference type="InterPro" id="IPR044678">
    <property type="entry name" value="COR27/28"/>
</dbReference>
<sequence>MGDFGPRAAPTSSTVSNDGSCETKEPSSLCTEWTDEKHSLYLKSMEASFVNQLYDSTDLLGFCRMSDPTYSRKKHLNTRTTSGQFKVLRGGCWQKINFARADDLQLKKAKGSRVLLTNPWIRHFRTGCKPQVVAPADDVQNIAASTSEALGLVGNHAMFCGSATCNSKHIHACHFHLCHRDLIGSGTEVSDQNFVDEEVEGEKENSICDGKRMKSCSTDASSNDQVVPHNNSSTTEDVTKNCISAARCKS</sequence>
<organism evidence="2 3">
    <name type="scientific">Juglans regia</name>
    <name type="common">English walnut</name>
    <dbReference type="NCBI Taxonomy" id="51240"/>
    <lineage>
        <taxon>Eukaryota</taxon>
        <taxon>Viridiplantae</taxon>
        <taxon>Streptophyta</taxon>
        <taxon>Embryophyta</taxon>
        <taxon>Tracheophyta</taxon>
        <taxon>Spermatophyta</taxon>
        <taxon>Magnoliopsida</taxon>
        <taxon>eudicotyledons</taxon>
        <taxon>Gunneridae</taxon>
        <taxon>Pentapetalae</taxon>
        <taxon>rosids</taxon>
        <taxon>fabids</taxon>
        <taxon>Fagales</taxon>
        <taxon>Juglandaceae</taxon>
        <taxon>Juglans</taxon>
    </lineage>
</organism>
<feature type="region of interest" description="Disordered" evidence="1">
    <location>
        <begin position="213"/>
        <end position="236"/>
    </location>
</feature>
<gene>
    <name evidence="3" type="primary">LOC108979561</name>
</gene>
<dbReference type="FunCoup" id="A0A2I4DF78">
    <property type="interactions" value="157"/>
</dbReference>
<evidence type="ECO:0000313" key="2">
    <source>
        <dbReference type="Proteomes" id="UP000235220"/>
    </source>
</evidence>
<accession>A0A2I4DF78</accession>
<feature type="compositionally biased region" description="Polar residues" evidence="1">
    <location>
        <begin position="215"/>
        <end position="236"/>
    </location>
</feature>
<keyword evidence="2" id="KW-1185">Reference proteome</keyword>
<dbReference type="STRING" id="51240.A0A2I4DF78"/>
<evidence type="ECO:0000256" key="1">
    <source>
        <dbReference type="SAM" id="MobiDB-lite"/>
    </source>
</evidence>
<dbReference type="KEGG" id="jre:108979561"/>
<dbReference type="AlphaFoldDB" id="A0A2I4DF78"/>